<comment type="function">
    <text evidence="1">Cell wall formation. Synthesis of cross-linked peptidoglycan from the lipid intermediates. The enzyme has a penicillin-insensitive transglycosylase N-terminal domain (formation of linear glycan strands) and a penicillin-sensitive transpeptidase C-terminal domain (cross-linking of the peptide subunits).</text>
</comment>
<proteinExistence type="inferred from homology"/>
<keyword evidence="18 27" id="KW-1133">Transmembrane helix</keyword>
<comment type="pathway">
    <text evidence="3">Cell wall biogenesis; peptidoglycan biosynthesis.</text>
</comment>
<dbReference type="PANTHER" id="PTHR32282:SF11">
    <property type="entry name" value="PENICILLIN-BINDING PROTEIN 1B"/>
    <property type="match status" value="1"/>
</dbReference>
<evidence type="ECO:0000256" key="23">
    <source>
        <dbReference type="ARBA" id="ARBA00034000"/>
    </source>
</evidence>
<evidence type="ECO:0000256" key="20">
    <source>
        <dbReference type="ARBA" id="ARBA00023251"/>
    </source>
</evidence>
<sequence length="233" mass="26767">MKVIGKIIKGLLVVAFLMIVCVSGIFIYKGYNMYKNAVEEMSIEDKVNEIRAKENYTKIEELPDIYLEAIISVEDHRFYEHWGVDVLATLRAAYNDIRAMSFVEGGSTITQQLAKNLYFTQEKKVERKVAEVFMAVELEKEYSKKDILELYVNSIYFGNNYYCVKDASMGYFGKEPGKMTEYESTLLAGIPNAPSVYALTANPDLAAQRQRQVLEKMIKYKYLTSEEAEKILE</sequence>
<keyword evidence="21" id="KW-0511">Multifunctional enzyme</keyword>
<dbReference type="EMBL" id="CACRTG010000025">
    <property type="protein sequence ID" value="VYT27890.1"/>
    <property type="molecule type" value="Genomic_DNA"/>
</dbReference>
<dbReference type="EC" id="3.4.16.4" evidence="6"/>
<evidence type="ECO:0000256" key="24">
    <source>
        <dbReference type="ARBA" id="ARBA00044770"/>
    </source>
</evidence>
<comment type="pathway">
    <text evidence="26">Glycan biosynthesis.</text>
</comment>
<keyword evidence="10" id="KW-0645">Protease</keyword>
<evidence type="ECO:0000256" key="13">
    <source>
        <dbReference type="ARBA" id="ARBA00022692"/>
    </source>
</evidence>
<keyword evidence="12" id="KW-0808">Transferase</keyword>
<keyword evidence="15" id="KW-0133">Cell shape</keyword>
<keyword evidence="9" id="KW-0121">Carboxypeptidase</keyword>
<evidence type="ECO:0000256" key="25">
    <source>
        <dbReference type="ARBA" id="ARBA00049902"/>
    </source>
</evidence>
<dbReference type="GO" id="GO:0008955">
    <property type="term" value="F:peptidoglycan glycosyltransferase activity"/>
    <property type="evidence" value="ECO:0007669"/>
    <property type="project" value="UniProtKB-EC"/>
</dbReference>
<keyword evidence="16" id="KW-0735">Signal-anchor</keyword>
<evidence type="ECO:0000256" key="4">
    <source>
        <dbReference type="ARBA" id="ARBA00007090"/>
    </source>
</evidence>
<dbReference type="GO" id="GO:0006508">
    <property type="term" value="P:proteolysis"/>
    <property type="evidence" value="ECO:0007669"/>
    <property type="project" value="UniProtKB-KW"/>
</dbReference>
<dbReference type="InterPro" id="IPR036950">
    <property type="entry name" value="PBP_transglycosylase"/>
</dbReference>
<evidence type="ECO:0000256" key="19">
    <source>
        <dbReference type="ARBA" id="ARBA00023136"/>
    </source>
</evidence>
<keyword evidence="22" id="KW-0961">Cell wall biogenesis/degradation</keyword>
<evidence type="ECO:0000256" key="27">
    <source>
        <dbReference type="SAM" id="Phobius"/>
    </source>
</evidence>
<evidence type="ECO:0000256" key="7">
    <source>
        <dbReference type="ARBA" id="ARBA00018638"/>
    </source>
</evidence>
<dbReference type="GO" id="GO:0009002">
    <property type="term" value="F:serine-type D-Ala-D-Ala carboxypeptidase activity"/>
    <property type="evidence" value="ECO:0007669"/>
    <property type="project" value="UniProtKB-EC"/>
</dbReference>
<evidence type="ECO:0000259" key="28">
    <source>
        <dbReference type="Pfam" id="PF00912"/>
    </source>
</evidence>
<comment type="similarity">
    <text evidence="4">In the C-terminal section; belongs to the transpeptidase family.</text>
</comment>
<dbReference type="AlphaFoldDB" id="A0A6N2VD92"/>
<keyword evidence="8" id="KW-1003">Cell membrane</keyword>
<keyword evidence="17" id="KW-0573">Peptidoglycan synthesis</keyword>
<evidence type="ECO:0000256" key="18">
    <source>
        <dbReference type="ARBA" id="ARBA00022989"/>
    </source>
</evidence>
<evidence type="ECO:0000256" key="14">
    <source>
        <dbReference type="ARBA" id="ARBA00022801"/>
    </source>
</evidence>
<dbReference type="GO" id="GO:0008360">
    <property type="term" value="P:regulation of cell shape"/>
    <property type="evidence" value="ECO:0007669"/>
    <property type="project" value="UniProtKB-KW"/>
</dbReference>
<accession>A0A6N2VD92</accession>
<dbReference type="PANTHER" id="PTHR32282">
    <property type="entry name" value="BINDING PROTEIN TRANSPEPTIDASE, PUTATIVE-RELATED"/>
    <property type="match status" value="1"/>
</dbReference>
<evidence type="ECO:0000256" key="5">
    <source>
        <dbReference type="ARBA" id="ARBA00007739"/>
    </source>
</evidence>
<evidence type="ECO:0000256" key="2">
    <source>
        <dbReference type="ARBA" id="ARBA00004401"/>
    </source>
</evidence>
<evidence type="ECO:0000256" key="26">
    <source>
        <dbReference type="ARBA" id="ARBA00060592"/>
    </source>
</evidence>
<evidence type="ECO:0000313" key="29">
    <source>
        <dbReference type="EMBL" id="VYT27890.1"/>
    </source>
</evidence>
<keyword evidence="20" id="KW-0046">Antibiotic resistance</keyword>
<comment type="catalytic activity">
    <reaction evidence="23">
        <text>Preferential cleavage: (Ac)2-L-Lys-D-Ala-|-D-Ala. Also transpeptidation of peptidyl-alanyl moieties that are N-acyl substituents of D-alanine.</text>
        <dbReference type="EC" id="3.4.16.4"/>
    </reaction>
</comment>
<dbReference type="GO" id="GO:0071555">
    <property type="term" value="P:cell wall organization"/>
    <property type="evidence" value="ECO:0007669"/>
    <property type="project" value="UniProtKB-KW"/>
</dbReference>
<dbReference type="InterPro" id="IPR050396">
    <property type="entry name" value="Glycosyltr_51/Transpeptidase"/>
</dbReference>
<feature type="transmembrane region" description="Helical" evidence="27">
    <location>
        <begin position="7"/>
        <end position="28"/>
    </location>
</feature>
<reference evidence="29" key="1">
    <citation type="submission" date="2019-11" db="EMBL/GenBank/DDBJ databases">
        <authorList>
            <person name="Feng L."/>
        </authorList>
    </citation>
    <scope>NUCLEOTIDE SEQUENCE</scope>
    <source>
        <strain evidence="29">CnexileLFYP112</strain>
    </source>
</reference>
<keyword evidence="11" id="KW-0328">Glycosyltransferase</keyword>
<protein>
    <recommendedName>
        <fullName evidence="7">Penicillin-binding protein 1A</fullName>
        <ecNumber evidence="24">2.4.99.28</ecNumber>
        <ecNumber evidence="6">3.4.16.4</ecNumber>
    </recommendedName>
</protein>
<evidence type="ECO:0000256" key="9">
    <source>
        <dbReference type="ARBA" id="ARBA00022645"/>
    </source>
</evidence>
<evidence type="ECO:0000256" key="21">
    <source>
        <dbReference type="ARBA" id="ARBA00023268"/>
    </source>
</evidence>
<dbReference type="EC" id="2.4.99.28" evidence="24"/>
<comment type="subcellular location">
    <subcellularLocation>
        <location evidence="2">Cell membrane</location>
        <topology evidence="2">Single-pass type II membrane protein</topology>
    </subcellularLocation>
</comment>
<dbReference type="Pfam" id="PF00912">
    <property type="entry name" value="Transgly"/>
    <property type="match status" value="1"/>
</dbReference>
<keyword evidence="14" id="KW-0378">Hydrolase</keyword>
<dbReference type="GO" id="GO:0005886">
    <property type="term" value="C:plasma membrane"/>
    <property type="evidence" value="ECO:0007669"/>
    <property type="project" value="UniProtKB-SubCell"/>
</dbReference>
<dbReference type="GO" id="GO:0009252">
    <property type="term" value="P:peptidoglycan biosynthetic process"/>
    <property type="evidence" value="ECO:0007669"/>
    <property type="project" value="UniProtKB-UniPathway"/>
</dbReference>
<evidence type="ECO:0000256" key="15">
    <source>
        <dbReference type="ARBA" id="ARBA00022960"/>
    </source>
</evidence>
<feature type="domain" description="Glycosyl transferase family 51" evidence="28">
    <location>
        <begin position="50"/>
        <end position="217"/>
    </location>
</feature>
<evidence type="ECO:0000256" key="17">
    <source>
        <dbReference type="ARBA" id="ARBA00022984"/>
    </source>
</evidence>
<evidence type="ECO:0000256" key="16">
    <source>
        <dbReference type="ARBA" id="ARBA00022968"/>
    </source>
</evidence>
<dbReference type="SUPFAM" id="SSF53955">
    <property type="entry name" value="Lysozyme-like"/>
    <property type="match status" value="1"/>
</dbReference>
<comment type="similarity">
    <text evidence="5">In the N-terminal section; belongs to the glycosyltransferase 51 family.</text>
</comment>
<dbReference type="UniPathway" id="UPA00219"/>
<evidence type="ECO:0000256" key="1">
    <source>
        <dbReference type="ARBA" id="ARBA00002624"/>
    </source>
</evidence>
<evidence type="ECO:0000256" key="22">
    <source>
        <dbReference type="ARBA" id="ARBA00023316"/>
    </source>
</evidence>
<dbReference type="InterPro" id="IPR023346">
    <property type="entry name" value="Lysozyme-like_dom_sf"/>
</dbReference>
<evidence type="ECO:0000256" key="8">
    <source>
        <dbReference type="ARBA" id="ARBA00022475"/>
    </source>
</evidence>
<dbReference type="GO" id="GO:0030288">
    <property type="term" value="C:outer membrane-bounded periplasmic space"/>
    <property type="evidence" value="ECO:0007669"/>
    <property type="project" value="TreeGrafter"/>
</dbReference>
<dbReference type="InterPro" id="IPR001264">
    <property type="entry name" value="Glyco_trans_51"/>
</dbReference>
<organism evidence="29">
    <name type="scientific">[Clostridium] nexile</name>
    <dbReference type="NCBI Taxonomy" id="29361"/>
    <lineage>
        <taxon>Bacteria</taxon>
        <taxon>Bacillati</taxon>
        <taxon>Bacillota</taxon>
        <taxon>Clostridia</taxon>
        <taxon>Lachnospirales</taxon>
        <taxon>Lachnospiraceae</taxon>
        <taxon>Tyzzerella</taxon>
    </lineage>
</organism>
<gene>
    <name evidence="29" type="primary">pbpF</name>
    <name evidence="29" type="ORF">CNLFYP112_02619</name>
</gene>
<evidence type="ECO:0000256" key="12">
    <source>
        <dbReference type="ARBA" id="ARBA00022679"/>
    </source>
</evidence>
<comment type="catalytic activity">
    <reaction evidence="25">
        <text>[GlcNAc-(1-&gt;4)-Mur2Ac(oyl-L-Ala-gamma-D-Glu-L-Lys-D-Ala-D-Ala)](n)-di-trans,octa-cis-undecaprenyl diphosphate + beta-D-GlcNAc-(1-&gt;4)-Mur2Ac(oyl-L-Ala-gamma-D-Glu-L-Lys-D-Ala-D-Ala)-di-trans,octa-cis-undecaprenyl diphosphate = [GlcNAc-(1-&gt;4)-Mur2Ac(oyl-L-Ala-gamma-D-Glu-L-Lys-D-Ala-D-Ala)](n+1)-di-trans,octa-cis-undecaprenyl diphosphate + di-trans,octa-cis-undecaprenyl diphosphate + H(+)</text>
        <dbReference type="Rhea" id="RHEA:23708"/>
        <dbReference type="Rhea" id="RHEA-COMP:9602"/>
        <dbReference type="Rhea" id="RHEA-COMP:9603"/>
        <dbReference type="ChEBI" id="CHEBI:15378"/>
        <dbReference type="ChEBI" id="CHEBI:58405"/>
        <dbReference type="ChEBI" id="CHEBI:60033"/>
        <dbReference type="ChEBI" id="CHEBI:78435"/>
        <dbReference type="EC" id="2.4.99.28"/>
    </reaction>
</comment>
<dbReference type="Gene3D" id="1.10.3810.10">
    <property type="entry name" value="Biosynthetic peptidoglycan transglycosylase-like"/>
    <property type="match status" value="1"/>
</dbReference>
<keyword evidence="19 27" id="KW-0472">Membrane</keyword>
<dbReference type="FunFam" id="1.10.3810.10:FF:000001">
    <property type="entry name" value="Penicillin-binding protein 1A"/>
    <property type="match status" value="1"/>
</dbReference>
<name>A0A6N2VD92_9FIRM</name>
<evidence type="ECO:0000256" key="10">
    <source>
        <dbReference type="ARBA" id="ARBA00022670"/>
    </source>
</evidence>
<dbReference type="GO" id="GO:0046677">
    <property type="term" value="P:response to antibiotic"/>
    <property type="evidence" value="ECO:0007669"/>
    <property type="project" value="UniProtKB-KW"/>
</dbReference>
<evidence type="ECO:0000256" key="6">
    <source>
        <dbReference type="ARBA" id="ARBA00012448"/>
    </source>
</evidence>
<evidence type="ECO:0000256" key="11">
    <source>
        <dbReference type="ARBA" id="ARBA00022676"/>
    </source>
</evidence>
<keyword evidence="13 27" id="KW-0812">Transmembrane</keyword>
<evidence type="ECO:0000256" key="3">
    <source>
        <dbReference type="ARBA" id="ARBA00004752"/>
    </source>
</evidence>